<accession>A0ABP8UFU9</accession>
<gene>
    <name evidence="2" type="ORF">GCM10023196_055290</name>
</gene>
<dbReference type="InterPro" id="IPR001466">
    <property type="entry name" value="Beta-lactam-related"/>
</dbReference>
<dbReference type="Proteomes" id="UP001501442">
    <property type="component" value="Unassembled WGS sequence"/>
</dbReference>
<sequence length="141" mass="14609">MPPANETACPASAKNRGFHRLAEDGSLRPEPTRLCTVPAAGGLWTTAAGLVRFGHGWSSLLPGELVREALRPHAVPHEAGARMGLGWLLNPAKDAAGHPGSGPGAAASLITRPDLGQVGVVLTNRLVPIESVNARLIRPIA</sequence>
<evidence type="ECO:0000313" key="3">
    <source>
        <dbReference type="Proteomes" id="UP001501442"/>
    </source>
</evidence>
<keyword evidence="3" id="KW-1185">Reference proteome</keyword>
<feature type="domain" description="Beta-lactamase-related" evidence="1">
    <location>
        <begin position="14"/>
        <end position="134"/>
    </location>
</feature>
<organism evidence="2 3">
    <name type="scientific">Actinoallomurus vinaceus</name>
    <dbReference type="NCBI Taxonomy" id="1080074"/>
    <lineage>
        <taxon>Bacteria</taxon>
        <taxon>Bacillati</taxon>
        <taxon>Actinomycetota</taxon>
        <taxon>Actinomycetes</taxon>
        <taxon>Streptosporangiales</taxon>
        <taxon>Thermomonosporaceae</taxon>
        <taxon>Actinoallomurus</taxon>
    </lineage>
</organism>
<comment type="caution">
    <text evidence="2">The sequence shown here is derived from an EMBL/GenBank/DDBJ whole genome shotgun (WGS) entry which is preliminary data.</text>
</comment>
<evidence type="ECO:0000259" key="1">
    <source>
        <dbReference type="Pfam" id="PF00144"/>
    </source>
</evidence>
<dbReference type="SUPFAM" id="SSF56601">
    <property type="entry name" value="beta-lactamase/transpeptidase-like"/>
    <property type="match status" value="1"/>
</dbReference>
<name>A0ABP8UFU9_9ACTN</name>
<dbReference type="InterPro" id="IPR012338">
    <property type="entry name" value="Beta-lactam/transpept-like"/>
</dbReference>
<protein>
    <recommendedName>
        <fullName evidence="1">Beta-lactamase-related domain-containing protein</fullName>
    </recommendedName>
</protein>
<proteinExistence type="predicted"/>
<evidence type="ECO:0000313" key="2">
    <source>
        <dbReference type="EMBL" id="GAA4630336.1"/>
    </source>
</evidence>
<dbReference type="Gene3D" id="3.40.710.10">
    <property type="entry name" value="DD-peptidase/beta-lactamase superfamily"/>
    <property type="match status" value="1"/>
</dbReference>
<dbReference type="Pfam" id="PF00144">
    <property type="entry name" value="Beta-lactamase"/>
    <property type="match status" value="1"/>
</dbReference>
<dbReference type="EMBL" id="BAABHK010000008">
    <property type="protein sequence ID" value="GAA4630336.1"/>
    <property type="molecule type" value="Genomic_DNA"/>
</dbReference>
<reference evidence="3" key="1">
    <citation type="journal article" date="2019" name="Int. J. Syst. Evol. Microbiol.">
        <title>The Global Catalogue of Microorganisms (GCM) 10K type strain sequencing project: providing services to taxonomists for standard genome sequencing and annotation.</title>
        <authorList>
            <consortium name="The Broad Institute Genomics Platform"/>
            <consortium name="The Broad Institute Genome Sequencing Center for Infectious Disease"/>
            <person name="Wu L."/>
            <person name="Ma J."/>
        </authorList>
    </citation>
    <scope>NUCLEOTIDE SEQUENCE [LARGE SCALE GENOMIC DNA]</scope>
    <source>
        <strain evidence="3">JCM 17939</strain>
    </source>
</reference>